<name>A0ABT5EJD3_9BACT</name>
<evidence type="ECO:0000313" key="2">
    <source>
        <dbReference type="EMBL" id="MDC0741938.1"/>
    </source>
</evidence>
<evidence type="ECO:0000313" key="3">
    <source>
        <dbReference type="Proteomes" id="UP001221411"/>
    </source>
</evidence>
<dbReference type="EMBL" id="JAQNDO010000001">
    <property type="protein sequence ID" value="MDC0741938.1"/>
    <property type="molecule type" value="Genomic_DNA"/>
</dbReference>
<comment type="caution">
    <text evidence="2">The sequence shown here is derived from an EMBL/GenBank/DDBJ whole genome shotgun (WGS) entry which is preliminary data.</text>
</comment>
<sequence>MRPAERARSAAFVAALVDEPARGEHATGLARVPRVVVAMAAVVLVFGSSAHHEVPRAEPTLVADDVARAEPRHGFARVPDEPSTRVSEDEGEDVPGRGDVCGRNVCDLEPSCCEGVWDERCDRTLLELTRVTSHASPVRAGRCYWHDRESCPGCACPMYLKRVEELPRGDDPGTSLGYDGGSGCLRDRRRLLSNMKWMCVEGFCEE</sequence>
<protein>
    <submittedName>
        <fullName evidence="2">Uncharacterized protein</fullName>
    </submittedName>
</protein>
<reference evidence="2 3" key="1">
    <citation type="submission" date="2022-11" db="EMBL/GenBank/DDBJ databases">
        <title>Minimal conservation of predation-associated metabolite biosynthetic gene clusters underscores biosynthetic potential of Myxococcota including descriptions for ten novel species: Archangium lansinium sp. nov., Myxococcus landrumus sp. nov., Nannocystis bai.</title>
        <authorList>
            <person name="Ahearne A."/>
            <person name="Stevens C."/>
            <person name="Dowd S."/>
        </authorList>
    </citation>
    <scope>NUCLEOTIDE SEQUENCE [LARGE SCALE GENOMIC DNA]</scope>
    <source>
        <strain evidence="2 3">RJM3</strain>
    </source>
</reference>
<proteinExistence type="predicted"/>
<evidence type="ECO:0000256" key="1">
    <source>
        <dbReference type="SAM" id="MobiDB-lite"/>
    </source>
</evidence>
<dbReference type="Proteomes" id="UP001221411">
    <property type="component" value="Unassembled WGS sequence"/>
</dbReference>
<feature type="region of interest" description="Disordered" evidence="1">
    <location>
        <begin position="75"/>
        <end position="94"/>
    </location>
</feature>
<feature type="compositionally biased region" description="Basic and acidic residues" evidence="1">
    <location>
        <begin position="75"/>
        <end position="88"/>
    </location>
</feature>
<gene>
    <name evidence="2" type="ORF">POL67_11320</name>
</gene>
<accession>A0ABT5EJD3</accession>
<dbReference type="RefSeq" id="WP_271917262.1">
    <property type="nucleotide sequence ID" value="NZ_JAQNDO010000001.1"/>
</dbReference>
<keyword evidence="3" id="KW-1185">Reference proteome</keyword>
<organism evidence="2 3">
    <name type="scientific">Polyangium mundeleinium</name>
    <dbReference type="NCBI Taxonomy" id="2995306"/>
    <lineage>
        <taxon>Bacteria</taxon>
        <taxon>Pseudomonadati</taxon>
        <taxon>Myxococcota</taxon>
        <taxon>Polyangia</taxon>
        <taxon>Polyangiales</taxon>
        <taxon>Polyangiaceae</taxon>
        <taxon>Polyangium</taxon>
    </lineage>
</organism>